<keyword evidence="8" id="KW-1185">Reference proteome</keyword>
<feature type="region of interest" description="Disordered" evidence="5">
    <location>
        <begin position="1"/>
        <end position="27"/>
    </location>
</feature>
<dbReference type="Gene3D" id="3.30.60.90">
    <property type="match status" value="1"/>
</dbReference>
<evidence type="ECO:0000256" key="2">
    <source>
        <dbReference type="ARBA" id="ARBA00022723"/>
    </source>
</evidence>
<dbReference type="InterPro" id="IPR043145">
    <property type="entry name" value="Znf_ZZ_sf"/>
</dbReference>
<dbReference type="GO" id="GO:0008270">
    <property type="term" value="F:zinc ion binding"/>
    <property type="evidence" value="ECO:0007669"/>
    <property type="project" value="UniProtKB-KW"/>
</dbReference>
<evidence type="ECO:0000313" key="9">
    <source>
        <dbReference type="RefSeq" id="XP_026193991.1"/>
    </source>
</evidence>
<evidence type="ECO:0000259" key="7">
    <source>
        <dbReference type="Pfam" id="PF12936"/>
    </source>
</evidence>
<dbReference type="PANTHER" id="PTHR14490:SF5">
    <property type="entry name" value="PROTEIN KRI1 HOMOLOG"/>
    <property type="match status" value="1"/>
</dbReference>
<dbReference type="InterPro" id="IPR024626">
    <property type="entry name" value="Kri1-like_C"/>
</dbReference>
<evidence type="ECO:0000259" key="6">
    <source>
        <dbReference type="Pfam" id="PF00569"/>
    </source>
</evidence>
<dbReference type="Proteomes" id="UP000515125">
    <property type="component" value="Unplaced"/>
</dbReference>
<comment type="similarity">
    <text evidence="1">Belongs to the KRI1 family.</text>
</comment>
<evidence type="ECO:0000256" key="1">
    <source>
        <dbReference type="ARBA" id="ARBA00007473"/>
    </source>
</evidence>
<evidence type="ECO:0000256" key="3">
    <source>
        <dbReference type="ARBA" id="ARBA00022771"/>
    </source>
</evidence>
<keyword evidence="4" id="KW-0862">Zinc</keyword>
<dbReference type="GO" id="GO:0005730">
    <property type="term" value="C:nucleolus"/>
    <property type="evidence" value="ECO:0007669"/>
    <property type="project" value="TreeGrafter"/>
</dbReference>
<feature type="region of interest" description="Disordered" evidence="5">
    <location>
        <begin position="35"/>
        <end position="54"/>
    </location>
</feature>
<dbReference type="OrthoDB" id="331034at2759"/>
<dbReference type="InterPro" id="IPR000433">
    <property type="entry name" value="Znf_ZZ"/>
</dbReference>
<proteinExistence type="inferred from homology"/>
<dbReference type="GO" id="GO:0000447">
    <property type="term" value="P:endonucleolytic cleavage in ITS1 to separate SSU-rRNA from 5.8S rRNA and LSU-rRNA from tricistronic rRNA transcript (SSU-rRNA, 5.8S rRNA, LSU-rRNA)"/>
    <property type="evidence" value="ECO:0007669"/>
    <property type="project" value="TreeGrafter"/>
</dbReference>
<dbReference type="AlphaFoldDB" id="A0A6P6S1C6"/>
<gene>
    <name evidence="9" type="primary">LOC34617774</name>
</gene>
<evidence type="ECO:0000313" key="8">
    <source>
        <dbReference type="Proteomes" id="UP000515125"/>
    </source>
</evidence>
<evidence type="ECO:0000256" key="5">
    <source>
        <dbReference type="SAM" id="MobiDB-lite"/>
    </source>
</evidence>
<reference evidence="9" key="1">
    <citation type="submission" date="2025-08" db="UniProtKB">
        <authorList>
            <consortium name="RefSeq"/>
        </authorList>
    </citation>
    <scope>IDENTIFICATION</scope>
</reference>
<accession>A0A6P6S1C6</accession>
<dbReference type="CDD" id="cd02249">
    <property type="entry name" value="ZZ"/>
    <property type="match status" value="1"/>
</dbReference>
<feature type="region of interest" description="Disordered" evidence="5">
    <location>
        <begin position="373"/>
        <end position="419"/>
    </location>
</feature>
<dbReference type="Pfam" id="PF00569">
    <property type="entry name" value="ZZ"/>
    <property type="match status" value="1"/>
</dbReference>
<feature type="domain" description="Kri1-like C-terminal" evidence="7">
    <location>
        <begin position="491"/>
        <end position="566"/>
    </location>
</feature>
<dbReference type="Pfam" id="PF12936">
    <property type="entry name" value="Kri1_C"/>
    <property type="match status" value="1"/>
</dbReference>
<dbReference type="GeneID" id="34617774"/>
<dbReference type="RefSeq" id="XP_026193991.1">
    <property type="nucleotide sequence ID" value="XM_026338206.1"/>
</dbReference>
<keyword evidence="2" id="KW-0479">Metal-binding</keyword>
<feature type="region of interest" description="Disordered" evidence="5">
    <location>
        <begin position="552"/>
        <end position="610"/>
    </location>
</feature>
<dbReference type="SUPFAM" id="SSF57850">
    <property type="entry name" value="RING/U-box"/>
    <property type="match status" value="1"/>
</dbReference>
<dbReference type="InterPro" id="IPR018034">
    <property type="entry name" value="Kri1"/>
</dbReference>
<protein>
    <submittedName>
        <fullName evidence="9">Protein KRI1 homolog</fullName>
    </submittedName>
</protein>
<dbReference type="Pfam" id="PF05178">
    <property type="entry name" value="Kri1"/>
    <property type="match status" value="1"/>
</dbReference>
<feature type="region of interest" description="Disordered" evidence="5">
    <location>
        <begin position="221"/>
        <end position="262"/>
    </location>
</feature>
<feature type="compositionally biased region" description="Basic residues" evidence="5">
    <location>
        <begin position="1"/>
        <end position="10"/>
    </location>
</feature>
<sequence length="610" mass="69395">MPRKVKRGPKGPRGCSDSPGAPSVQAMEVKDLLCDSDKEDAEAGGEQHRAEGQLKINKAFAEKYDQRKRTELLSKHKEALQELSGSSYEEDLASLRKSFLQAAEEATEGNREAGEGEELLELKCKGMKEQEQEDTDYRQFLNAKHAQRGVASDSVLARFWADDGNLNANERFLRDYIVNEAWREDKAQAQWQGMTEVDDEEDDEQLEKAEAFEASYNFRFEEEGGTNIQGHPRVISDSVRQKDDKRKRAREKKQKQKEEEQLRRREELKRLKSLKREEIAEKIRQIQQVGGLDEATVSRVLDLGGAFDSEAHDVEMQKLFGEDYDAQDEEGDCLAMPEACADILSTAHETEPEALTKKQRKLLKLESKRKRQGQRVEGYAKDAEAQVVETEDAGASEQGEPHSKGGDQDSAGQRAEEGTEAEWWMCDGCGIGIRGGKKRFDCTTCENFTLCKPCFRNVRHPHQLVRKTVPPHCNPPKDFVSGALHCPPPAELSELLDEYFQLDYEDIIGGDLPTRFKYRKVQPNNYGMTTEEILNSTDAELNSKVSLKKLAPYREQEHSGNTAEKPWRQQWRSKARESQPTDSKLKKRERTDRAMTPFGVRKDRLAAYDA</sequence>
<evidence type="ECO:0000256" key="4">
    <source>
        <dbReference type="ARBA" id="ARBA00022833"/>
    </source>
</evidence>
<dbReference type="PANTHER" id="PTHR14490">
    <property type="entry name" value="ZINC FINGER, ZZ TYPE"/>
    <property type="match status" value="1"/>
</dbReference>
<name>A0A6P6S1C6_9EIME</name>
<dbReference type="GO" id="GO:0030686">
    <property type="term" value="C:90S preribosome"/>
    <property type="evidence" value="ECO:0007669"/>
    <property type="project" value="TreeGrafter"/>
</dbReference>
<organism evidence="8 9">
    <name type="scientific">Cyclospora cayetanensis</name>
    <dbReference type="NCBI Taxonomy" id="88456"/>
    <lineage>
        <taxon>Eukaryota</taxon>
        <taxon>Sar</taxon>
        <taxon>Alveolata</taxon>
        <taxon>Apicomplexa</taxon>
        <taxon>Conoidasida</taxon>
        <taxon>Coccidia</taxon>
        <taxon>Eucoccidiorida</taxon>
        <taxon>Eimeriorina</taxon>
        <taxon>Eimeriidae</taxon>
        <taxon>Cyclospora</taxon>
    </lineage>
</organism>
<feature type="compositionally biased region" description="Basic and acidic residues" evidence="5">
    <location>
        <begin position="600"/>
        <end position="610"/>
    </location>
</feature>
<keyword evidence="3" id="KW-0863">Zinc-finger</keyword>
<feature type="domain" description="ZZ-type" evidence="6">
    <location>
        <begin position="425"/>
        <end position="463"/>
    </location>
</feature>